<feature type="compositionally biased region" description="Low complexity" evidence="6">
    <location>
        <begin position="478"/>
        <end position="489"/>
    </location>
</feature>
<dbReference type="AlphaFoldDB" id="A0A8J2P6R2"/>
<organism evidence="7 8">
    <name type="scientific">Allacma fusca</name>
    <dbReference type="NCBI Taxonomy" id="39272"/>
    <lineage>
        <taxon>Eukaryota</taxon>
        <taxon>Metazoa</taxon>
        <taxon>Ecdysozoa</taxon>
        <taxon>Arthropoda</taxon>
        <taxon>Hexapoda</taxon>
        <taxon>Collembola</taxon>
        <taxon>Symphypleona</taxon>
        <taxon>Sminthuridae</taxon>
        <taxon>Allacma</taxon>
    </lineage>
</organism>
<keyword evidence="2" id="KW-0496">Mitochondrion</keyword>
<evidence type="ECO:0000256" key="2">
    <source>
        <dbReference type="ARBA" id="ARBA00023128"/>
    </source>
</evidence>
<evidence type="ECO:0000256" key="5">
    <source>
        <dbReference type="ARBA" id="ARBA00042114"/>
    </source>
</evidence>
<dbReference type="EMBL" id="CAJVCH010374417">
    <property type="protein sequence ID" value="CAG7816611.1"/>
    <property type="molecule type" value="Genomic_DNA"/>
</dbReference>
<feature type="compositionally biased region" description="Basic residues" evidence="6">
    <location>
        <begin position="612"/>
        <end position="629"/>
    </location>
</feature>
<evidence type="ECO:0000256" key="1">
    <source>
        <dbReference type="ARBA" id="ARBA00004173"/>
    </source>
</evidence>
<comment type="subcellular location">
    <subcellularLocation>
        <location evidence="1">Mitochondrion</location>
    </subcellularLocation>
</comment>
<dbReference type="InterPro" id="IPR048280">
    <property type="entry name" value="COX6B-like"/>
</dbReference>
<feature type="region of interest" description="Disordered" evidence="6">
    <location>
        <begin position="471"/>
        <end position="534"/>
    </location>
</feature>
<name>A0A8J2P6R2_9HEXA</name>
<comment type="caution">
    <text evidence="7">The sequence shown here is derived from an EMBL/GenBank/DDBJ whole genome shotgun (WGS) entry which is preliminary data.</text>
</comment>
<protein>
    <recommendedName>
        <fullName evidence="4">Cytochrome c oxidase subunit 6B1</fullName>
    </recommendedName>
    <alternativeName>
        <fullName evidence="5">Cytochrome c oxidase subunit VIb isoform 1</fullName>
    </alternativeName>
</protein>
<evidence type="ECO:0000313" key="8">
    <source>
        <dbReference type="Proteomes" id="UP000708208"/>
    </source>
</evidence>
<feature type="compositionally biased region" description="Basic residues" evidence="6">
    <location>
        <begin position="517"/>
        <end position="526"/>
    </location>
</feature>
<reference evidence="7" key="1">
    <citation type="submission" date="2021-06" db="EMBL/GenBank/DDBJ databases">
        <authorList>
            <person name="Hodson N. C."/>
            <person name="Mongue J. A."/>
            <person name="Jaron S. K."/>
        </authorList>
    </citation>
    <scope>NUCLEOTIDE SEQUENCE</scope>
</reference>
<accession>A0A8J2P6R2</accession>
<proteinExistence type="predicted"/>
<keyword evidence="3" id="KW-1015">Disulfide bond</keyword>
<dbReference type="Proteomes" id="UP000708208">
    <property type="component" value="Unassembled WGS sequence"/>
</dbReference>
<sequence length="862" mass="98539">MSCSCKDCRHSGIRISEIRRLYEPSFRNAILKSNCKTTACGKQEIMPRCRQKCPMESCCDRYKRYWSKNCDIPCIKCYEDQPWIRDPCIQKGWADFVEDYVTPNNICCHLQPGPQDHQFQCSKVRALMGPQVCCTWDLPCQEECCATRYGYNRDWRRYNEDQRMKFSDVKCGCFDEPVCEKPKCEWPPYTGKMYGGSCKIVSILDVPIKILAMCDVEPVTLDSEVKCNKEPKPPNWKPPDCASASANECCPSLDPSTAFPEAASAAGEDADADAEAEPDDFKLETFPFDPRFPNINQTKHCYVSFLEHKRCIKARGEDYTPCEYFKRTYTSMCPNAWVEKWEEQIEKGTFPGLFCRQNSQEKPSYTIDPTLLVEMDSSIDQVSVWTCMTCQDIFPGNTIVHHFKKHPPSKYPEITGVDEALMSELQGVVKALRKGGSLREQSKLAYQPLVIEPAPPLEEESFAPPLAIATEATPRATSGSNSVSSSCRSDATCPKKDESHSQVVPRKVAKKSCSGLKPKKHKKDKKREKEREECVKPKAIAKKSCSGLKKSHEKDESRLKTVENSNSIKNHFNSRSREASPITIEKITAVCVKKRKSDMKSFLHNNAAKKLKKSQGKKIIKSRPNKKFPKPPFIRANPSQSSKIVDAMRLMKAIMQEPSPSISSLKEAMMDTFPYRRYLYENLPDIKATFGEFPALHQWEILKRDFELFKGASFDALNWKLSEDLELTYEMTSSKYYMWPDPLLQRASERYRDSPSDELLRDLQVLCFAFDKMNGKLDGVLYKIREKGRPPFARMTPTIDIRGDYGSDTVKISIFCEGHEITTAPNFYEAILCMYSVYWIFNLCYDAPCQPFFETFDSAIGE</sequence>
<feature type="region of interest" description="Disordered" evidence="6">
    <location>
        <begin position="612"/>
        <end position="635"/>
    </location>
</feature>
<dbReference type="FunFam" id="1.10.10.140:FF:000001">
    <property type="entry name" value="Cytochrome c oxidase subunit 6B1"/>
    <property type="match status" value="1"/>
</dbReference>
<dbReference type="OrthoDB" id="1107506at2759"/>
<dbReference type="PROSITE" id="PS51808">
    <property type="entry name" value="CHCH"/>
    <property type="match status" value="1"/>
</dbReference>
<dbReference type="PANTHER" id="PTHR11387">
    <property type="entry name" value="CYTOCHROME C OXIDASE SUBUNIT 6B"/>
    <property type="match status" value="1"/>
</dbReference>
<keyword evidence="8" id="KW-1185">Reference proteome</keyword>
<evidence type="ECO:0000256" key="6">
    <source>
        <dbReference type="SAM" id="MobiDB-lite"/>
    </source>
</evidence>
<dbReference type="CDD" id="cd00926">
    <property type="entry name" value="Cyt_c_Oxidase_VIb"/>
    <property type="match status" value="1"/>
</dbReference>
<dbReference type="GO" id="GO:0005739">
    <property type="term" value="C:mitochondrion"/>
    <property type="evidence" value="ECO:0007669"/>
    <property type="project" value="UniProtKB-SubCell"/>
</dbReference>
<evidence type="ECO:0000313" key="7">
    <source>
        <dbReference type="EMBL" id="CAG7816611.1"/>
    </source>
</evidence>
<gene>
    <name evidence="7" type="ORF">AFUS01_LOCUS27224</name>
</gene>
<dbReference type="InterPro" id="IPR003213">
    <property type="entry name" value="Cyt_c_oxidase_su6B"/>
</dbReference>
<dbReference type="GO" id="GO:0045277">
    <property type="term" value="C:respiratory chain complex IV"/>
    <property type="evidence" value="ECO:0007669"/>
    <property type="project" value="InterPro"/>
</dbReference>
<dbReference type="Pfam" id="PF02297">
    <property type="entry name" value="COX6B"/>
    <property type="match status" value="1"/>
</dbReference>
<evidence type="ECO:0000256" key="4">
    <source>
        <dbReference type="ARBA" id="ARBA00040060"/>
    </source>
</evidence>
<evidence type="ECO:0000256" key="3">
    <source>
        <dbReference type="ARBA" id="ARBA00023157"/>
    </source>
</evidence>